<evidence type="ECO:0000256" key="1">
    <source>
        <dbReference type="SAM" id="Coils"/>
    </source>
</evidence>
<reference evidence="2 3" key="1">
    <citation type="submission" date="2017-07" db="EMBL/GenBank/DDBJ databases">
        <title>Thauera sp. KNDSS-Mac4 genome sequence and assembly.</title>
        <authorList>
            <person name="Mayilraj S."/>
        </authorList>
    </citation>
    <scope>NUCLEOTIDE SEQUENCE [LARGE SCALE GENOMIC DNA]</scope>
    <source>
        <strain evidence="2 3">KNDSS-Mac4</strain>
    </source>
</reference>
<protein>
    <submittedName>
        <fullName evidence="2">Uncharacterized protein</fullName>
    </submittedName>
</protein>
<organism evidence="2 3">
    <name type="scientific">Thauera propionica</name>
    <dbReference type="NCBI Taxonomy" id="2019431"/>
    <lineage>
        <taxon>Bacteria</taxon>
        <taxon>Pseudomonadati</taxon>
        <taxon>Pseudomonadota</taxon>
        <taxon>Betaproteobacteria</taxon>
        <taxon>Rhodocyclales</taxon>
        <taxon>Zoogloeaceae</taxon>
        <taxon>Thauera</taxon>
    </lineage>
</organism>
<dbReference type="Proteomes" id="UP000215181">
    <property type="component" value="Unassembled WGS sequence"/>
</dbReference>
<dbReference type="RefSeq" id="WP_094269033.1">
    <property type="nucleotide sequence ID" value="NZ_NOIH01000015.1"/>
</dbReference>
<gene>
    <name evidence="2" type="ORF">CGK74_13850</name>
</gene>
<dbReference type="AlphaFoldDB" id="A0A235EW62"/>
<keyword evidence="1" id="KW-0175">Coiled coil</keyword>
<sequence length="206" mass="23685">MSQIYRRYFRVTHGPIMDKAIEIEAANAEARKALHAFCQEIGAKDSLSYRDGRRAGFRFPSTPDQSVWKQPNSFGAYWPRKNSAAGREMLARIEALPRIVDISQALDVAGLTPHVPMLISDRYGHTATITGRTSLGVLFVSVPWRDINPKELERYKAEREVGNSWSMGMEHLLWQPTAEMQELKRWEVEKEIEELNARIEREKQEA</sequence>
<keyword evidence="3" id="KW-1185">Reference proteome</keyword>
<feature type="coiled-coil region" evidence="1">
    <location>
        <begin position="178"/>
        <end position="205"/>
    </location>
</feature>
<name>A0A235EW62_9RHOO</name>
<dbReference type="EMBL" id="NOIH01000015">
    <property type="protein sequence ID" value="OYD53292.1"/>
    <property type="molecule type" value="Genomic_DNA"/>
</dbReference>
<comment type="caution">
    <text evidence="2">The sequence shown here is derived from an EMBL/GenBank/DDBJ whole genome shotgun (WGS) entry which is preliminary data.</text>
</comment>
<evidence type="ECO:0000313" key="2">
    <source>
        <dbReference type="EMBL" id="OYD53292.1"/>
    </source>
</evidence>
<proteinExistence type="predicted"/>
<evidence type="ECO:0000313" key="3">
    <source>
        <dbReference type="Proteomes" id="UP000215181"/>
    </source>
</evidence>
<accession>A0A235EW62</accession>